<dbReference type="EMBL" id="LDQC01000038">
    <property type="protein sequence ID" value="KTR07755.1"/>
    <property type="molecule type" value="Genomic_DNA"/>
</dbReference>
<feature type="region of interest" description="Disordered" evidence="1">
    <location>
        <begin position="55"/>
        <end position="74"/>
    </location>
</feature>
<evidence type="ECO:0000313" key="2">
    <source>
        <dbReference type="EMBL" id="KTR07755.1"/>
    </source>
</evidence>
<name>A0A175RVC6_9MICO</name>
<organism evidence="2 3">
    <name type="scientific">Curtobacterium luteum</name>
    <dbReference type="NCBI Taxonomy" id="33881"/>
    <lineage>
        <taxon>Bacteria</taxon>
        <taxon>Bacillati</taxon>
        <taxon>Actinomycetota</taxon>
        <taxon>Actinomycetes</taxon>
        <taxon>Micrococcales</taxon>
        <taxon>Microbacteriaceae</taxon>
        <taxon>Curtobacterium</taxon>
    </lineage>
</organism>
<reference evidence="2 3" key="1">
    <citation type="journal article" date="2016" name="Front. Microbiol.">
        <title>Genomic Resource of Rice Seed Associated Bacteria.</title>
        <authorList>
            <person name="Midha S."/>
            <person name="Bansal K."/>
            <person name="Sharma S."/>
            <person name="Kumar N."/>
            <person name="Patil P.P."/>
            <person name="Chaudhry V."/>
            <person name="Patil P.B."/>
        </authorList>
    </citation>
    <scope>NUCLEOTIDE SEQUENCE [LARGE SCALE GENOMIC DNA]</scope>
    <source>
        <strain evidence="2 3">NS184</strain>
    </source>
</reference>
<dbReference type="Proteomes" id="UP000078252">
    <property type="component" value="Unassembled WGS sequence"/>
</dbReference>
<accession>A0A175RVC6</accession>
<comment type="caution">
    <text evidence="2">The sequence shown here is derived from an EMBL/GenBank/DDBJ whole genome shotgun (WGS) entry which is preliminary data.</text>
</comment>
<dbReference type="PATRIC" id="fig|33881.3.peg.1756"/>
<dbReference type="AlphaFoldDB" id="A0A175RVC6"/>
<protein>
    <submittedName>
        <fullName evidence="2">Uncharacterized protein</fullName>
    </submittedName>
</protein>
<evidence type="ECO:0000313" key="3">
    <source>
        <dbReference type="Proteomes" id="UP000078252"/>
    </source>
</evidence>
<gene>
    <name evidence="2" type="ORF">NS184_07250</name>
</gene>
<evidence type="ECO:0000256" key="1">
    <source>
        <dbReference type="SAM" id="MobiDB-lite"/>
    </source>
</evidence>
<proteinExistence type="predicted"/>
<sequence length="130" mass="14034">MFLQTLLGSVAQISSPVEQYFVHLAELPDEVLMVRVRWAEAGPSLDERLEEFVGPGDSQDVTVGAPEPSTIAPGVEGLRAPLERRGSSAGWVASFPVGDLAVQLRVEVPPEYLEDLQPDIENLAQALRAA</sequence>